<dbReference type="EMBL" id="CM055762">
    <property type="protein sequence ID" value="KAJ7985894.1"/>
    <property type="molecule type" value="Genomic_DNA"/>
</dbReference>
<proteinExistence type="predicted"/>
<sequence>MTLAHLVGDGNTWQELIDFQARFQNIDSGHAGISACPSRTRGGWGAELELRGGRAEVRRSELTLNRPEIVNRVSGFADRARPGMEVLSGRPLGHKKCYTWKPRFSNDGLINRALAGPGRAAGVARPWEEKPPGSHYGKTQKRAHGQRRADPTGMLRLSVKLIYGVDERCHGTEVGRGKGFVADLFCGHPVSLPLPATNPRVISAHLHLPHERPPPALTSCNLVNRKQAFPRRRTLPY</sequence>
<comment type="caution">
    <text evidence="1">The sequence shown here is derived from an EMBL/GenBank/DDBJ whole genome shotgun (WGS) entry which is preliminary data.</text>
</comment>
<evidence type="ECO:0000313" key="2">
    <source>
        <dbReference type="Proteomes" id="UP001157502"/>
    </source>
</evidence>
<reference evidence="1" key="1">
    <citation type="submission" date="2021-05" db="EMBL/GenBank/DDBJ databases">
        <authorList>
            <person name="Pan Q."/>
            <person name="Jouanno E."/>
            <person name="Zahm M."/>
            <person name="Klopp C."/>
            <person name="Cabau C."/>
            <person name="Louis A."/>
            <person name="Berthelot C."/>
            <person name="Parey E."/>
            <person name="Roest Crollius H."/>
            <person name="Montfort J."/>
            <person name="Robinson-Rechavi M."/>
            <person name="Bouchez O."/>
            <person name="Lampietro C."/>
            <person name="Lopez Roques C."/>
            <person name="Donnadieu C."/>
            <person name="Postlethwait J."/>
            <person name="Bobe J."/>
            <person name="Dillon D."/>
            <person name="Chandos A."/>
            <person name="von Hippel F."/>
            <person name="Guiguen Y."/>
        </authorList>
    </citation>
    <scope>NUCLEOTIDE SEQUENCE</scope>
    <source>
        <strain evidence="1">YG-Jan2019</strain>
    </source>
</reference>
<organism evidence="1 2">
    <name type="scientific">Dallia pectoralis</name>
    <name type="common">Alaska blackfish</name>
    <dbReference type="NCBI Taxonomy" id="75939"/>
    <lineage>
        <taxon>Eukaryota</taxon>
        <taxon>Metazoa</taxon>
        <taxon>Chordata</taxon>
        <taxon>Craniata</taxon>
        <taxon>Vertebrata</taxon>
        <taxon>Euteleostomi</taxon>
        <taxon>Actinopterygii</taxon>
        <taxon>Neopterygii</taxon>
        <taxon>Teleostei</taxon>
        <taxon>Protacanthopterygii</taxon>
        <taxon>Esociformes</taxon>
        <taxon>Umbridae</taxon>
        <taxon>Dallia</taxon>
    </lineage>
</organism>
<dbReference type="Proteomes" id="UP001157502">
    <property type="component" value="Chromosome 35"/>
</dbReference>
<name>A0ACC2F3J0_DALPE</name>
<gene>
    <name evidence="1" type="ORF">DPEC_G00345200</name>
</gene>
<evidence type="ECO:0000313" key="1">
    <source>
        <dbReference type="EMBL" id="KAJ7985894.1"/>
    </source>
</evidence>
<accession>A0ACC2F3J0</accession>
<keyword evidence="2" id="KW-1185">Reference proteome</keyword>
<protein>
    <submittedName>
        <fullName evidence="1">Uncharacterized protein</fullName>
    </submittedName>
</protein>